<dbReference type="AlphaFoldDB" id="A0A9X2GMP8"/>
<evidence type="ECO:0000256" key="1">
    <source>
        <dbReference type="SAM" id="MobiDB-lite"/>
    </source>
</evidence>
<dbReference type="Proteomes" id="UP001139648">
    <property type="component" value="Unassembled WGS sequence"/>
</dbReference>
<reference evidence="2" key="1">
    <citation type="submission" date="2022-06" db="EMBL/GenBank/DDBJ databases">
        <title>Sequencing the genomes of 1000 actinobacteria strains.</title>
        <authorList>
            <person name="Klenk H.-P."/>
        </authorList>
    </citation>
    <scope>NUCLEOTIDE SEQUENCE</scope>
    <source>
        <strain evidence="2">DSM 46694</strain>
    </source>
</reference>
<name>A0A9X2GMP8_9ACTN</name>
<comment type="caution">
    <text evidence="2">The sequence shown here is derived from an EMBL/GenBank/DDBJ whole genome shotgun (WGS) entry which is preliminary data.</text>
</comment>
<protein>
    <submittedName>
        <fullName evidence="2">Uncharacterized protein</fullName>
    </submittedName>
</protein>
<gene>
    <name evidence="2" type="ORF">HD597_004138</name>
</gene>
<proteinExistence type="predicted"/>
<feature type="region of interest" description="Disordered" evidence="1">
    <location>
        <begin position="114"/>
        <end position="141"/>
    </location>
</feature>
<dbReference type="RefSeq" id="WP_253744254.1">
    <property type="nucleotide sequence ID" value="NZ_BAABKA010000103.1"/>
</dbReference>
<accession>A0A9X2GMP8</accession>
<dbReference type="SUPFAM" id="SSF103473">
    <property type="entry name" value="MFS general substrate transporter"/>
    <property type="match status" value="1"/>
</dbReference>
<dbReference type="EMBL" id="JAMZEB010000002">
    <property type="protein sequence ID" value="MCP2357118.1"/>
    <property type="molecule type" value="Genomic_DNA"/>
</dbReference>
<sequence>MLISLGAGLLNAPLTVTVTSGVAPGEAGAASGLMSTAKQIGGALGLAALVALTAEPTGVGGGPVTPAWRPEPGFTVRRRTFWRPGTGGRSPFWPWCWLPSPSWRPRCRDGVTAHPTPLASRRTSSPPADRAFPPASSARTHGALSGELPVMSVGCCCGCAP</sequence>
<evidence type="ECO:0000313" key="3">
    <source>
        <dbReference type="Proteomes" id="UP001139648"/>
    </source>
</evidence>
<keyword evidence="3" id="KW-1185">Reference proteome</keyword>
<organism evidence="2 3">
    <name type="scientific">Nonomuraea thailandensis</name>
    <dbReference type="NCBI Taxonomy" id="1188745"/>
    <lineage>
        <taxon>Bacteria</taxon>
        <taxon>Bacillati</taxon>
        <taxon>Actinomycetota</taxon>
        <taxon>Actinomycetes</taxon>
        <taxon>Streptosporangiales</taxon>
        <taxon>Streptosporangiaceae</taxon>
        <taxon>Nonomuraea</taxon>
    </lineage>
</organism>
<evidence type="ECO:0000313" key="2">
    <source>
        <dbReference type="EMBL" id="MCP2357118.1"/>
    </source>
</evidence>
<dbReference type="InterPro" id="IPR036259">
    <property type="entry name" value="MFS_trans_sf"/>
</dbReference>